<proteinExistence type="inferred from homology"/>
<dbReference type="PROSITE" id="PS51257">
    <property type="entry name" value="PROKAR_LIPOPROTEIN"/>
    <property type="match status" value="1"/>
</dbReference>
<protein>
    <recommendedName>
        <fullName evidence="2">Keratin-associated protein</fullName>
    </recommendedName>
</protein>
<gene>
    <name evidence="3" type="ORF">LYPA_23C009475</name>
</gene>
<dbReference type="GO" id="GO:0045095">
    <property type="term" value="C:keratin filament"/>
    <property type="evidence" value="ECO:0007669"/>
    <property type="project" value="UniProtKB-UniRule"/>
</dbReference>
<dbReference type="GO" id="GO:0005829">
    <property type="term" value="C:cytosol"/>
    <property type="evidence" value="ECO:0007669"/>
    <property type="project" value="UniProtKB-ARBA"/>
</dbReference>
<dbReference type="AlphaFoldDB" id="A0A485PM21"/>
<dbReference type="Pfam" id="PF05287">
    <property type="entry name" value="PMG"/>
    <property type="match status" value="1"/>
</dbReference>
<accession>A0A485PM21</accession>
<reference evidence="3 4" key="1">
    <citation type="submission" date="2019-01" db="EMBL/GenBank/DDBJ databases">
        <authorList>
            <person name="Alioto T."/>
            <person name="Alioto T."/>
        </authorList>
    </citation>
    <scope>NUCLEOTIDE SEQUENCE [LARGE SCALE GENOMIC DNA]</scope>
</reference>
<comment type="similarity">
    <text evidence="2">Belongs to the PMG family.</text>
</comment>
<sequence length="190" mass="20290">MPQSRKRHLNSEPSHCNSAELTSPANMTYSCCSGNFSSRSLGGYLRYPSSSCGSSSPSNLVYRTDLCSPSTCQLGSSLYSGCQETCCEPTSCRTSCVVSGPCQTSCSLPRTSTFCSPCWTAYPGSVDCGSRSCHSLGRGSSFRPLGYRVCGFPSLSYGSRFCRPTYFSSRSCQSSCHRPTCGSGFCTSTC</sequence>
<evidence type="ECO:0000313" key="4">
    <source>
        <dbReference type="Proteomes" id="UP000386466"/>
    </source>
</evidence>
<organism evidence="3 4">
    <name type="scientific">Lynx pardinus</name>
    <name type="common">Iberian lynx</name>
    <name type="synonym">Felis pardina</name>
    <dbReference type="NCBI Taxonomy" id="191816"/>
    <lineage>
        <taxon>Eukaryota</taxon>
        <taxon>Metazoa</taxon>
        <taxon>Chordata</taxon>
        <taxon>Craniata</taxon>
        <taxon>Vertebrata</taxon>
        <taxon>Euteleostomi</taxon>
        <taxon>Mammalia</taxon>
        <taxon>Eutheria</taxon>
        <taxon>Laurasiatheria</taxon>
        <taxon>Carnivora</taxon>
        <taxon>Feliformia</taxon>
        <taxon>Felidae</taxon>
        <taxon>Felinae</taxon>
        <taxon>Lynx</taxon>
    </lineage>
</organism>
<evidence type="ECO:0000256" key="2">
    <source>
        <dbReference type="RuleBase" id="RU369044"/>
    </source>
</evidence>
<comment type="function">
    <text evidence="2">In the hair cortex, hair keratin intermediate filaments are embedded in an interfilamentous matrix, consisting of hair keratin-associated proteins (KRTAP), which are essential for the formation of a rigid and resistant hair shaft through their extensive disulfide bond cross-linking with abundant cysteine residues of hair keratins. The matrix proteins include the high-sulfur and high-glycine-tyrosine keratins.</text>
</comment>
<dbReference type="Proteomes" id="UP000386466">
    <property type="component" value="Unassembled WGS sequence"/>
</dbReference>
<dbReference type="EMBL" id="CAAGRJ010039378">
    <property type="protein sequence ID" value="VFV46750.1"/>
    <property type="molecule type" value="Genomic_DNA"/>
</dbReference>
<dbReference type="InterPro" id="IPR007951">
    <property type="entry name" value="KRTAP_PMG"/>
</dbReference>
<evidence type="ECO:0000313" key="3">
    <source>
        <dbReference type="EMBL" id="VFV46750.1"/>
    </source>
</evidence>
<evidence type="ECO:0000256" key="1">
    <source>
        <dbReference type="ARBA" id="ARBA00022744"/>
    </source>
</evidence>
<comment type="subunit">
    <text evidence="2">Interacts with hair keratins.</text>
</comment>
<name>A0A485PM21_LYNPA</name>
<keyword evidence="1 2" id="KW-0416">Keratin</keyword>
<keyword evidence="4" id="KW-1185">Reference proteome</keyword>